<organism evidence="2 6">
    <name type="scientific">Rotaria sordida</name>
    <dbReference type="NCBI Taxonomy" id="392033"/>
    <lineage>
        <taxon>Eukaryota</taxon>
        <taxon>Metazoa</taxon>
        <taxon>Spiralia</taxon>
        <taxon>Gnathifera</taxon>
        <taxon>Rotifera</taxon>
        <taxon>Eurotatoria</taxon>
        <taxon>Bdelloidea</taxon>
        <taxon>Philodinida</taxon>
        <taxon>Philodinidae</taxon>
        <taxon>Rotaria</taxon>
    </lineage>
</organism>
<dbReference type="EMBL" id="CAJOAX010000990">
    <property type="protein sequence ID" value="CAF3674186.1"/>
    <property type="molecule type" value="Genomic_DNA"/>
</dbReference>
<dbReference type="EMBL" id="CAJNOO010000849">
    <property type="protein sequence ID" value="CAF1047055.1"/>
    <property type="molecule type" value="Genomic_DNA"/>
</dbReference>
<evidence type="ECO:0000256" key="1">
    <source>
        <dbReference type="SAM" id="SignalP"/>
    </source>
</evidence>
<dbReference type="AlphaFoldDB" id="A0A814K739"/>
<keyword evidence="1" id="KW-0732">Signal</keyword>
<name>A0A814K739_9BILA</name>
<comment type="caution">
    <text evidence="2">The sequence shown here is derived from an EMBL/GenBank/DDBJ whole genome shotgun (WGS) entry which is preliminary data.</text>
</comment>
<evidence type="ECO:0000313" key="5">
    <source>
        <dbReference type="Proteomes" id="UP000663870"/>
    </source>
</evidence>
<keyword evidence="5" id="KW-1185">Reference proteome</keyword>
<evidence type="ECO:0000313" key="3">
    <source>
        <dbReference type="EMBL" id="CAF1344583.1"/>
    </source>
</evidence>
<dbReference type="OrthoDB" id="10016693at2759"/>
<reference evidence="2" key="1">
    <citation type="submission" date="2021-02" db="EMBL/GenBank/DDBJ databases">
        <authorList>
            <person name="Nowell W R."/>
        </authorList>
    </citation>
    <scope>NUCLEOTIDE SEQUENCE</scope>
</reference>
<protein>
    <submittedName>
        <fullName evidence="2">Uncharacterized protein</fullName>
    </submittedName>
</protein>
<gene>
    <name evidence="3" type="ORF">JXQ802_LOCUS31756</name>
    <name evidence="4" type="ORF">OTI717_LOCUS10774</name>
    <name evidence="2" type="ORF">RFH988_LOCUS16527</name>
</gene>
<dbReference type="Proteomes" id="UP000663870">
    <property type="component" value="Unassembled WGS sequence"/>
</dbReference>
<feature type="chain" id="PRO_5036224971" evidence="1">
    <location>
        <begin position="20"/>
        <end position="159"/>
    </location>
</feature>
<evidence type="ECO:0000313" key="6">
    <source>
        <dbReference type="Proteomes" id="UP000663882"/>
    </source>
</evidence>
<feature type="signal peptide" evidence="1">
    <location>
        <begin position="1"/>
        <end position="19"/>
    </location>
</feature>
<dbReference type="Proteomes" id="UP000663882">
    <property type="component" value="Unassembled WGS sequence"/>
</dbReference>
<sequence length="159" mass="18212">MLWYALVVTLLLVIRNGQAEETKIIDGNDGIRSISSGLSYGKCGGYCSQSINITKVPSELVALKGPNGDRVQYPTIQRKFCFNSVEWQELIALLDLEKFKMLDEIQGCPGCADGGIEWIQVDWSKESKRVTFEYEALIADIEELIKYWRVLREKYFKYL</sequence>
<evidence type="ECO:0000313" key="2">
    <source>
        <dbReference type="EMBL" id="CAF1047055.1"/>
    </source>
</evidence>
<accession>A0A814K739</accession>
<evidence type="ECO:0000313" key="4">
    <source>
        <dbReference type="EMBL" id="CAF3674186.1"/>
    </source>
</evidence>
<dbReference type="Proteomes" id="UP000663823">
    <property type="component" value="Unassembled WGS sequence"/>
</dbReference>
<proteinExistence type="predicted"/>
<dbReference type="EMBL" id="CAJNOL010001364">
    <property type="protein sequence ID" value="CAF1344583.1"/>
    <property type="molecule type" value="Genomic_DNA"/>
</dbReference>